<dbReference type="Pfam" id="PF08740">
    <property type="entry name" value="BCS1_N"/>
    <property type="match status" value="1"/>
</dbReference>
<feature type="compositionally biased region" description="Basic and acidic residues" evidence="13">
    <location>
        <begin position="392"/>
        <end position="413"/>
    </location>
</feature>
<comment type="subcellular location">
    <subcellularLocation>
        <location evidence="1">Mitochondrion inner membrane</location>
        <topology evidence="1">Single-pass membrane protein</topology>
    </subcellularLocation>
</comment>
<keyword evidence="5" id="KW-0999">Mitochondrion inner membrane</keyword>
<evidence type="ECO:0000256" key="5">
    <source>
        <dbReference type="ARBA" id="ARBA00022792"/>
    </source>
</evidence>
<dbReference type="EMBL" id="ML977140">
    <property type="protein sequence ID" value="KAF1991254.1"/>
    <property type="molecule type" value="Genomic_DNA"/>
</dbReference>
<dbReference type="SMART" id="SM00382">
    <property type="entry name" value="AAA"/>
    <property type="match status" value="1"/>
</dbReference>
<evidence type="ECO:0000256" key="11">
    <source>
        <dbReference type="ARBA" id="ARBA00048778"/>
    </source>
</evidence>
<dbReference type="InterPro" id="IPR003593">
    <property type="entry name" value="AAA+_ATPase"/>
</dbReference>
<evidence type="ECO:0000256" key="7">
    <source>
        <dbReference type="ARBA" id="ARBA00022840"/>
    </source>
</evidence>
<keyword evidence="17" id="KW-1185">Reference proteome</keyword>
<dbReference type="PROSITE" id="PS00674">
    <property type="entry name" value="AAA"/>
    <property type="match status" value="1"/>
</dbReference>
<organism evidence="16 17">
    <name type="scientific">Aulographum hederae CBS 113979</name>
    <dbReference type="NCBI Taxonomy" id="1176131"/>
    <lineage>
        <taxon>Eukaryota</taxon>
        <taxon>Fungi</taxon>
        <taxon>Dikarya</taxon>
        <taxon>Ascomycota</taxon>
        <taxon>Pezizomycotina</taxon>
        <taxon>Dothideomycetes</taxon>
        <taxon>Pleosporomycetidae</taxon>
        <taxon>Aulographales</taxon>
        <taxon>Aulographaceae</taxon>
    </lineage>
</organism>
<dbReference type="GO" id="GO:0005743">
    <property type="term" value="C:mitochondrial inner membrane"/>
    <property type="evidence" value="ECO:0007669"/>
    <property type="project" value="UniProtKB-SubCell"/>
</dbReference>
<sequence>MDFSRLSRLKLPQNDTEPINLAALSPNLLETFIPGYGLISRYIAQELGFDIGIVVTAGMLVWGLITASKRVWATISGFFKAWYMCSVDITDKDDLYDDTLRWMRIQPGLKATRFLQLATDNKIKKNPREQDQEPEISPDLVFDGPINFRKLTARVPPQYEPMYGKQRFRHKGRWFFYKHERKFRGQQNGQSNGGEERTLSISCLGRSTQALKELLLDIKEWSSHEENSMTVIRRAVRFEQRRIPGQWARVTSRPSRPMSTVDLDAEVKEDLIQDVQDFLIPSSIKWYANRGIPYRRGYLFHGPPGTGKSSLSFALAGLFGLDIYVVSLLDPMMSESDLIQLFNNLPRRCVVLLEDIDSAGVTSTRDQGKGDDAASSKKKKCKAVATPAMEAPTEKKDPPTVADLAKELRDAIRPRTSRSTAGVTPDDSAKSQLSLSGLLNAIDGVASHEGRVLVMTTNHPEKLDSALIRPGRVDMQIAFTNATKYQAHEIFLRMFSDDQTSSSNEAKPDDKKEKRTFFEALSGLLNIFALPRPNSVTALDSKVSGSQTKVTSAGPGLAEKPIDLVSSSTPLLHRHGEQTPPHTPVEAAHPANATLPPISGKPRNVYLTPPSREQLLELAEQFAAKIPDKVFSPAKLQGYLIENKRDAWKAVEGVQAWIDKEMEDEKEDDDEDDDMERVENEGVTGSG</sequence>
<dbReference type="GO" id="GO:0016887">
    <property type="term" value="F:ATP hydrolysis activity"/>
    <property type="evidence" value="ECO:0007669"/>
    <property type="project" value="InterPro"/>
</dbReference>
<evidence type="ECO:0000259" key="14">
    <source>
        <dbReference type="SMART" id="SM00382"/>
    </source>
</evidence>
<feature type="region of interest" description="Disordered" evidence="13">
    <location>
        <begin position="361"/>
        <end position="430"/>
    </location>
</feature>
<evidence type="ECO:0000256" key="9">
    <source>
        <dbReference type="ARBA" id="ARBA00023128"/>
    </source>
</evidence>
<keyword evidence="9" id="KW-0496">Mitochondrion</keyword>
<dbReference type="SUPFAM" id="SSF52540">
    <property type="entry name" value="P-loop containing nucleoside triphosphate hydrolases"/>
    <property type="match status" value="1"/>
</dbReference>
<name>A0A6G1HDV6_9PEZI</name>
<feature type="region of interest" description="Disordered" evidence="13">
    <location>
        <begin position="659"/>
        <end position="687"/>
    </location>
</feature>
<evidence type="ECO:0000256" key="3">
    <source>
        <dbReference type="ARBA" id="ARBA00022692"/>
    </source>
</evidence>
<evidence type="ECO:0000259" key="15">
    <source>
        <dbReference type="SMART" id="SM01024"/>
    </source>
</evidence>
<feature type="domain" description="AAA+ ATPase" evidence="14">
    <location>
        <begin position="294"/>
        <end position="483"/>
    </location>
</feature>
<evidence type="ECO:0000256" key="1">
    <source>
        <dbReference type="ARBA" id="ARBA00004434"/>
    </source>
</evidence>
<evidence type="ECO:0000256" key="2">
    <source>
        <dbReference type="ARBA" id="ARBA00007448"/>
    </source>
</evidence>
<evidence type="ECO:0000256" key="12">
    <source>
        <dbReference type="RuleBase" id="RU003651"/>
    </source>
</evidence>
<dbReference type="AlphaFoldDB" id="A0A6G1HDV6"/>
<evidence type="ECO:0000313" key="16">
    <source>
        <dbReference type="EMBL" id="KAF1991254.1"/>
    </source>
</evidence>
<keyword evidence="4 12" id="KW-0547">Nucleotide-binding</keyword>
<gene>
    <name evidence="16" type="ORF">K402DRAFT_389428</name>
</gene>
<evidence type="ECO:0000256" key="10">
    <source>
        <dbReference type="ARBA" id="ARBA00023136"/>
    </source>
</evidence>
<dbReference type="InterPro" id="IPR014851">
    <property type="entry name" value="BCS1_N"/>
</dbReference>
<dbReference type="Pfam" id="PF25426">
    <property type="entry name" value="AAA_lid_BCS1"/>
    <property type="match status" value="1"/>
</dbReference>
<dbReference type="OrthoDB" id="10251412at2759"/>
<dbReference type="SMART" id="SM01024">
    <property type="entry name" value="BCS1_N"/>
    <property type="match status" value="1"/>
</dbReference>
<keyword evidence="3" id="KW-0812">Transmembrane</keyword>
<keyword evidence="6 16" id="KW-0378">Hydrolase</keyword>
<evidence type="ECO:0000313" key="17">
    <source>
        <dbReference type="Proteomes" id="UP000800041"/>
    </source>
</evidence>
<dbReference type="Proteomes" id="UP000800041">
    <property type="component" value="Unassembled WGS sequence"/>
</dbReference>
<keyword evidence="8" id="KW-1133">Transmembrane helix</keyword>
<keyword evidence="7 12" id="KW-0067">ATP-binding</keyword>
<accession>A0A6G1HDV6</accession>
<dbReference type="InterPro" id="IPR003960">
    <property type="entry name" value="ATPase_AAA_CS"/>
</dbReference>
<feature type="domain" description="BCS1 N-terminal" evidence="15">
    <location>
        <begin position="59"/>
        <end position="261"/>
    </location>
</feature>
<dbReference type="InterPro" id="IPR003959">
    <property type="entry name" value="ATPase_AAA_core"/>
</dbReference>
<protein>
    <submittedName>
        <fullName evidence="16">P-loop containing nucleoside triphosphate hydrolase protein</fullName>
    </submittedName>
</protein>
<comment type="catalytic activity">
    <reaction evidence="11">
        <text>ATP + H2O = ADP + phosphate + H(+)</text>
        <dbReference type="Rhea" id="RHEA:13065"/>
        <dbReference type="ChEBI" id="CHEBI:15377"/>
        <dbReference type="ChEBI" id="CHEBI:15378"/>
        <dbReference type="ChEBI" id="CHEBI:30616"/>
        <dbReference type="ChEBI" id="CHEBI:43474"/>
        <dbReference type="ChEBI" id="CHEBI:456216"/>
    </reaction>
    <physiologicalReaction direction="left-to-right" evidence="11">
        <dbReference type="Rhea" id="RHEA:13066"/>
    </physiologicalReaction>
</comment>
<feature type="compositionally biased region" description="Basic and acidic residues" evidence="13">
    <location>
        <begin position="366"/>
        <end position="375"/>
    </location>
</feature>
<proteinExistence type="inferred from homology"/>
<evidence type="ECO:0000256" key="8">
    <source>
        <dbReference type="ARBA" id="ARBA00022989"/>
    </source>
</evidence>
<dbReference type="InterPro" id="IPR057495">
    <property type="entry name" value="AAA_lid_BCS1"/>
</dbReference>
<comment type="similarity">
    <text evidence="2">Belongs to the AAA ATPase family. BCS1 subfamily.</text>
</comment>
<dbReference type="InterPro" id="IPR050747">
    <property type="entry name" value="Mitochondrial_chaperone_BCS1"/>
</dbReference>
<dbReference type="PANTHER" id="PTHR23070">
    <property type="entry name" value="BCS1 AAA-TYPE ATPASE"/>
    <property type="match status" value="1"/>
</dbReference>
<evidence type="ECO:0000256" key="6">
    <source>
        <dbReference type="ARBA" id="ARBA00022801"/>
    </source>
</evidence>
<dbReference type="Gene3D" id="3.40.50.300">
    <property type="entry name" value="P-loop containing nucleotide triphosphate hydrolases"/>
    <property type="match status" value="1"/>
</dbReference>
<feature type="compositionally biased region" description="Acidic residues" evidence="13">
    <location>
        <begin position="661"/>
        <end position="676"/>
    </location>
</feature>
<keyword evidence="10" id="KW-0472">Membrane</keyword>
<reference evidence="16" key="1">
    <citation type="journal article" date="2020" name="Stud. Mycol.">
        <title>101 Dothideomycetes genomes: a test case for predicting lifestyles and emergence of pathogens.</title>
        <authorList>
            <person name="Haridas S."/>
            <person name="Albert R."/>
            <person name="Binder M."/>
            <person name="Bloem J."/>
            <person name="Labutti K."/>
            <person name="Salamov A."/>
            <person name="Andreopoulos B."/>
            <person name="Baker S."/>
            <person name="Barry K."/>
            <person name="Bills G."/>
            <person name="Bluhm B."/>
            <person name="Cannon C."/>
            <person name="Castanera R."/>
            <person name="Culley D."/>
            <person name="Daum C."/>
            <person name="Ezra D."/>
            <person name="Gonzalez J."/>
            <person name="Henrissat B."/>
            <person name="Kuo A."/>
            <person name="Liang C."/>
            <person name="Lipzen A."/>
            <person name="Lutzoni F."/>
            <person name="Magnuson J."/>
            <person name="Mondo S."/>
            <person name="Nolan M."/>
            <person name="Ohm R."/>
            <person name="Pangilinan J."/>
            <person name="Park H.-J."/>
            <person name="Ramirez L."/>
            <person name="Alfaro M."/>
            <person name="Sun H."/>
            <person name="Tritt A."/>
            <person name="Yoshinaga Y."/>
            <person name="Zwiers L.-H."/>
            <person name="Turgeon B."/>
            <person name="Goodwin S."/>
            <person name="Spatafora J."/>
            <person name="Crous P."/>
            <person name="Grigoriev I."/>
        </authorList>
    </citation>
    <scope>NUCLEOTIDE SEQUENCE</scope>
    <source>
        <strain evidence="16">CBS 113979</strain>
    </source>
</reference>
<evidence type="ECO:0000256" key="4">
    <source>
        <dbReference type="ARBA" id="ARBA00022741"/>
    </source>
</evidence>
<evidence type="ECO:0000256" key="13">
    <source>
        <dbReference type="SAM" id="MobiDB-lite"/>
    </source>
</evidence>
<dbReference type="Pfam" id="PF00004">
    <property type="entry name" value="AAA"/>
    <property type="match status" value="2"/>
</dbReference>
<dbReference type="GO" id="GO:0005524">
    <property type="term" value="F:ATP binding"/>
    <property type="evidence" value="ECO:0007669"/>
    <property type="project" value="UniProtKB-KW"/>
</dbReference>
<dbReference type="InterPro" id="IPR027417">
    <property type="entry name" value="P-loop_NTPase"/>
</dbReference>